<evidence type="ECO:0000313" key="3">
    <source>
        <dbReference type="Proteomes" id="UP000267096"/>
    </source>
</evidence>
<name>A0A0M3IZS5_ANISI</name>
<keyword evidence="3" id="KW-1185">Reference proteome</keyword>
<feature type="compositionally biased region" description="Basic and acidic residues" evidence="1">
    <location>
        <begin position="146"/>
        <end position="170"/>
    </location>
</feature>
<accession>A0A0M3IZS5</accession>
<reference evidence="4" key="1">
    <citation type="submission" date="2017-02" db="UniProtKB">
        <authorList>
            <consortium name="WormBaseParasite"/>
        </authorList>
    </citation>
    <scope>IDENTIFICATION</scope>
</reference>
<sequence length="184" mass="20771">MAQDGAKIGASVGRELCGMFALDDESIDVVDLRRRILRGGSGGEKRLLDGEQGSAYKHSIPSLFDDPVSYDQFKRAKRNLTNQEYDTSVISNPPSLLHHFQPAFLPSNERKYVELNGPVPLMDVSLGSCYSLTVRSAPLKSLSYTHRDTSDRRYSSSHDRHNYKQIDHYESSSNYQSPSNHRYV</sequence>
<dbReference type="WBParaSite" id="ASIM_0000075801-mRNA-1">
    <property type="protein sequence ID" value="ASIM_0000075801-mRNA-1"/>
    <property type="gene ID" value="ASIM_0000075801"/>
</dbReference>
<gene>
    <name evidence="2" type="ORF">ASIM_LOCUS658</name>
</gene>
<dbReference type="EMBL" id="UYRR01000498">
    <property type="protein sequence ID" value="VDK17948.1"/>
    <property type="molecule type" value="Genomic_DNA"/>
</dbReference>
<reference evidence="2 3" key="2">
    <citation type="submission" date="2018-11" db="EMBL/GenBank/DDBJ databases">
        <authorList>
            <consortium name="Pathogen Informatics"/>
        </authorList>
    </citation>
    <scope>NUCLEOTIDE SEQUENCE [LARGE SCALE GENOMIC DNA]</scope>
</reference>
<proteinExistence type="predicted"/>
<evidence type="ECO:0000256" key="1">
    <source>
        <dbReference type="SAM" id="MobiDB-lite"/>
    </source>
</evidence>
<evidence type="ECO:0000313" key="4">
    <source>
        <dbReference type="WBParaSite" id="ASIM_0000075801-mRNA-1"/>
    </source>
</evidence>
<feature type="region of interest" description="Disordered" evidence="1">
    <location>
        <begin position="146"/>
        <end position="184"/>
    </location>
</feature>
<protein>
    <submittedName>
        <fullName evidence="2 4">Uncharacterized protein</fullName>
    </submittedName>
</protein>
<feature type="compositionally biased region" description="Polar residues" evidence="1">
    <location>
        <begin position="171"/>
        <end position="184"/>
    </location>
</feature>
<organism evidence="4">
    <name type="scientific">Anisakis simplex</name>
    <name type="common">Herring worm</name>
    <dbReference type="NCBI Taxonomy" id="6269"/>
    <lineage>
        <taxon>Eukaryota</taxon>
        <taxon>Metazoa</taxon>
        <taxon>Ecdysozoa</taxon>
        <taxon>Nematoda</taxon>
        <taxon>Chromadorea</taxon>
        <taxon>Rhabditida</taxon>
        <taxon>Spirurina</taxon>
        <taxon>Ascaridomorpha</taxon>
        <taxon>Ascaridoidea</taxon>
        <taxon>Anisakidae</taxon>
        <taxon>Anisakis</taxon>
        <taxon>Anisakis simplex complex</taxon>
    </lineage>
</organism>
<dbReference type="Proteomes" id="UP000267096">
    <property type="component" value="Unassembled WGS sequence"/>
</dbReference>
<dbReference type="AlphaFoldDB" id="A0A0M3IZS5"/>
<evidence type="ECO:0000313" key="2">
    <source>
        <dbReference type="EMBL" id="VDK17948.1"/>
    </source>
</evidence>